<keyword evidence="2" id="KW-1185">Reference proteome</keyword>
<protein>
    <submittedName>
        <fullName evidence="1">Uncharacterized protein</fullName>
    </submittedName>
</protein>
<dbReference type="EMBL" id="VSRR010018397">
    <property type="protein sequence ID" value="MPC61307.1"/>
    <property type="molecule type" value="Genomic_DNA"/>
</dbReference>
<organism evidence="1 2">
    <name type="scientific">Portunus trituberculatus</name>
    <name type="common">Swimming crab</name>
    <name type="synonym">Neptunus trituberculatus</name>
    <dbReference type="NCBI Taxonomy" id="210409"/>
    <lineage>
        <taxon>Eukaryota</taxon>
        <taxon>Metazoa</taxon>
        <taxon>Ecdysozoa</taxon>
        <taxon>Arthropoda</taxon>
        <taxon>Crustacea</taxon>
        <taxon>Multicrustacea</taxon>
        <taxon>Malacostraca</taxon>
        <taxon>Eumalacostraca</taxon>
        <taxon>Eucarida</taxon>
        <taxon>Decapoda</taxon>
        <taxon>Pleocyemata</taxon>
        <taxon>Brachyura</taxon>
        <taxon>Eubrachyura</taxon>
        <taxon>Portunoidea</taxon>
        <taxon>Portunidae</taxon>
        <taxon>Portuninae</taxon>
        <taxon>Portunus</taxon>
    </lineage>
</organism>
<dbReference type="Proteomes" id="UP000324222">
    <property type="component" value="Unassembled WGS sequence"/>
</dbReference>
<evidence type="ECO:0000313" key="1">
    <source>
        <dbReference type="EMBL" id="MPC61307.1"/>
    </source>
</evidence>
<sequence>MKSTQQLVVQSSKAYLMGKATSSRAQKINQHLYNIETMSTTVPCHLRMHVHRKPPAQLANQTQILSAKID</sequence>
<gene>
    <name evidence="1" type="ORF">E2C01_055375</name>
</gene>
<evidence type="ECO:0000313" key="2">
    <source>
        <dbReference type="Proteomes" id="UP000324222"/>
    </source>
</evidence>
<accession>A0A5B7GVS0</accession>
<comment type="caution">
    <text evidence="1">The sequence shown here is derived from an EMBL/GenBank/DDBJ whole genome shotgun (WGS) entry which is preliminary data.</text>
</comment>
<dbReference type="AlphaFoldDB" id="A0A5B7GVS0"/>
<name>A0A5B7GVS0_PORTR</name>
<reference evidence="1 2" key="1">
    <citation type="submission" date="2019-05" db="EMBL/GenBank/DDBJ databases">
        <title>Another draft genome of Portunus trituberculatus and its Hox gene families provides insights of decapod evolution.</title>
        <authorList>
            <person name="Jeong J.-H."/>
            <person name="Song I."/>
            <person name="Kim S."/>
            <person name="Choi T."/>
            <person name="Kim D."/>
            <person name="Ryu S."/>
            <person name="Kim W."/>
        </authorList>
    </citation>
    <scope>NUCLEOTIDE SEQUENCE [LARGE SCALE GENOMIC DNA]</scope>
    <source>
        <tissue evidence="1">Muscle</tissue>
    </source>
</reference>
<proteinExistence type="predicted"/>